<protein>
    <submittedName>
        <fullName evidence="1">GLPGLI family protein</fullName>
    </submittedName>
</protein>
<dbReference type="Proteomes" id="UP000306319">
    <property type="component" value="Unassembled WGS sequence"/>
</dbReference>
<keyword evidence="2" id="KW-1185">Reference proteome</keyword>
<name>A0AC61RBR0_9BACT</name>
<gene>
    <name evidence="1" type="ORF">E5331_18290</name>
</gene>
<accession>A0AC61RBR0</accession>
<sequence length="286" mass="32981">MKRFITAVILFTTICHMISAEERHEAFLKAQYEQWSILGSGTGKEYTKTDKFILQIGEGTSYYYDPQTYYVDSLMNDPVGRGIYDETFSKLLKESLADNSGNLFQKLDELGLSGKSRYRAIKDFPESKITVYDWISPDFYEYNVDMSDLNWELADSTMTVLGYECNMATADYHGRKWKAWFAPEVPVQDGPWQLCGLPGLIMKAVTDDGLFGFEITGLETCNEMFKQTYINKDKLFKSKRKSYLKMKDYGRRNRGAMISAMTNGKVNPKNADYKGNDDFMETDYHE</sequence>
<evidence type="ECO:0000313" key="1">
    <source>
        <dbReference type="EMBL" id="TGY76339.1"/>
    </source>
</evidence>
<proteinExistence type="predicted"/>
<evidence type="ECO:0000313" key="2">
    <source>
        <dbReference type="Proteomes" id="UP000306319"/>
    </source>
</evidence>
<reference evidence="1" key="1">
    <citation type="submission" date="2019-04" db="EMBL/GenBank/DDBJ databases">
        <title>Microbes associate with the intestines of laboratory mice.</title>
        <authorList>
            <person name="Navarre W."/>
            <person name="Wong E."/>
            <person name="Huang K."/>
            <person name="Tropini C."/>
            <person name="Ng K."/>
            <person name="Yu B."/>
        </authorList>
    </citation>
    <scope>NUCLEOTIDE SEQUENCE</scope>
    <source>
        <strain evidence="1">NM04_E33</strain>
    </source>
</reference>
<organism evidence="1 2">
    <name type="scientific">Lepagella muris</name>
    <dbReference type="NCBI Taxonomy" id="3032870"/>
    <lineage>
        <taxon>Bacteria</taxon>
        <taxon>Pseudomonadati</taxon>
        <taxon>Bacteroidota</taxon>
        <taxon>Bacteroidia</taxon>
        <taxon>Bacteroidales</taxon>
        <taxon>Muribaculaceae</taxon>
        <taxon>Lepagella</taxon>
    </lineage>
</organism>
<comment type="caution">
    <text evidence="1">The sequence shown here is derived from an EMBL/GenBank/DDBJ whole genome shotgun (WGS) entry which is preliminary data.</text>
</comment>
<dbReference type="EMBL" id="SRYB01000041">
    <property type="protein sequence ID" value="TGY76339.1"/>
    <property type="molecule type" value="Genomic_DNA"/>
</dbReference>